<dbReference type="EMBL" id="CP036432">
    <property type="protein sequence ID" value="QDV81333.1"/>
    <property type="molecule type" value="Genomic_DNA"/>
</dbReference>
<accession>A0ABX5XH71</accession>
<keyword evidence="2" id="KW-1185">Reference proteome</keyword>
<evidence type="ECO:0000313" key="1">
    <source>
        <dbReference type="EMBL" id="QDV81333.1"/>
    </source>
</evidence>
<dbReference type="Proteomes" id="UP000318081">
    <property type="component" value="Chromosome"/>
</dbReference>
<sequence>MNRKAWTTSRVGTLVAIVLLVVAAVAVAAWSLRPVSHLAIGAHQTRFVVPCDYDKFRQIMVRKNATAAIVERSGMELIDVQIRDVQVDASADERPLLNAIRGKSKMNLDAIRQIRVRLDDPAIDADELALRQEATIEADSMNVVTKSIAAAGNLESYQTTLEARPSDDGTEVQVTVEMKVRVDVPKLFTNRADIRVQEAAENAINEQARSIEMFIAEHADKRLILPDLGGGN</sequence>
<name>A0ABX5XH71_9BACT</name>
<gene>
    <name evidence="1" type="ORF">TBK1r_02480</name>
</gene>
<dbReference type="RefSeq" id="WP_419580840.1">
    <property type="nucleotide sequence ID" value="NZ_CP036432.1"/>
</dbReference>
<protein>
    <submittedName>
        <fullName evidence="1">Uncharacterized protein</fullName>
    </submittedName>
</protein>
<evidence type="ECO:0000313" key="2">
    <source>
        <dbReference type="Proteomes" id="UP000318081"/>
    </source>
</evidence>
<reference evidence="1 2" key="1">
    <citation type="submission" date="2019-02" db="EMBL/GenBank/DDBJ databases">
        <title>Deep-cultivation of Planctomycetes and their phenomic and genomic characterization uncovers novel biology.</title>
        <authorList>
            <person name="Wiegand S."/>
            <person name="Jogler M."/>
            <person name="Boedeker C."/>
            <person name="Pinto D."/>
            <person name="Vollmers J."/>
            <person name="Rivas-Marin E."/>
            <person name="Kohn T."/>
            <person name="Peeters S.H."/>
            <person name="Heuer A."/>
            <person name="Rast P."/>
            <person name="Oberbeckmann S."/>
            <person name="Bunk B."/>
            <person name="Jeske O."/>
            <person name="Meyerdierks A."/>
            <person name="Storesund J.E."/>
            <person name="Kallscheuer N."/>
            <person name="Luecker S."/>
            <person name="Lage O.M."/>
            <person name="Pohl T."/>
            <person name="Merkel B.J."/>
            <person name="Hornburger P."/>
            <person name="Mueller R.-W."/>
            <person name="Bruemmer F."/>
            <person name="Labrenz M."/>
            <person name="Spormann A.M."/>
            <person name="Op den Camp H."/>
            <person name="Overmann J."/>
            <person name="Amann R."/>
            <person name="Jetten M.S.M."/>
            <person name="Mascher T."/>
            <person name="Medema M.H."/>
            <person name="Devos D.P."/>
            <person name="Kaster A.-K."/>
            <person name="Ovreas L."/>
            <person name="Rohde M."/>
            <person name="Galperin M.Y."/>
            <person name="Jogler C."/>
        </authorList>
    </citation>
    <scope>NUCLEOTIDE SEQUENCE [LARGE SCALE GENOMIC DNA]</scope>
    <source>
        <strain evidence="1 2">TBK1r</strain>
    </source>
</reference>
<organism evidence="1 2">
    <name type="scientific">Stieleria magnilauensis</name>
    <dbReference type="NCBI Taxonomy" id="2527963"/>
    <lineage>
        <taxon>Bacteria</taxon>
        <taxon>Pseudomonadati</taxon>
        <taxon>Planctomycetota</taxon>
        <taxon>Planctomycetia</taxon>
        <taxon>Pirellulales</taxon>
        <taxon>Pirellulaceae</taxon>
        <taxon>Stieleria</taxon>
    </lineage>
</organism>
<proteinExistence type="predicted"/>